<keyword evidence="3" id="KW-1185">Reference proteome</keyword>
<evidence type="ECO:0000256" key="1">
    <source>
        <dbReference type="ARBA" id="ARBA00005440"/>
    </source>
</evidence>
<dbReference type="GO" id="GO:0004866">
    <property type="term" value="F:endopeptidase inhibitor activity"/>
    <property type="evidence" value="ECO:0007669"/>
    <property type="project" value="InterPro"/>
</dbReference>
<dbReference type="EMBL" id="VEPZ02000998">
    <property type="protein sequence ID" value="KAE8703703.1"/>
    <property type="molecule type" value="Genomic_DNA"/>
</dbReference>
<dbReference type="PANTHER" id="PTHR33107:SF28">
    <property type="entry name" value="CYSTEINE PROTEASE INHIBITOR 8-LIKE"/>
    <property type="match status" value="1"/>
</dbReference>
<accession>A0A6A3AIN8</accession>
<comment type="caution">
    <text evidence="2">The sequence shown here is derived from an EMBL/GenBank/DDBJ whole genome shotgun (WGS) entry which is preliminary data.</text>
</comment>
<dbReference type="PANTHER" id="PTHR33107">
    <property type="entry name" value="KUNITZ TRYPSIN INHIBITOR 2"/>
    <property type="match status" value="1"/>
</dbReference>
<dbReference type="Proteomes" id="UP000436088">
    <property type="component" value="Unassembled WGS sequence"/>
</dbReference>
<dbReference type="SMART" id="SM00452">
    <property type="entry name" value="STI"/>
    <property type="match status" value="1"/>
</dbReference>
<dbReference type="InterPro" id="IPR002160">
    <property type="entry name" value="Prot_inh_Kunz-lg"/>
</dbReference>
<reference evidence="2" key="1">
    <citation type="submission" date="2019-09" db="EMBL/GenBank/DDBJ databases">
        <title>Draft genome information of white flower Hibiscus syriacus.</title>
        <authorList>
            <person name="Kim Y.-M."/>
        </authorList>
    </citation>
    <scope>NUCLEOTIDE SEQUENCE [LARGE SCALE GENOMIC DNA]</scope>
    <source>
        <strain evidence="2">YM2019G1</strain>
    </source>
</reference>
<organism evidence="2 3">
    <name type="scientific">Hibiscus syriacus</name>
    <name type="common">Rose of Sharon</name>
    <dbReference type="NCBI Taxonomy" id="106335"/>
    <lineage>
        <taxon>Eukaryota</taxon>
        <taxon>Viridiplantae</taxon>
        <taxon>Streptophyta</taxon>
        <taxon>Embryophyta</taxon>
        <taxon>Tracheophyta</taxon>
        <taxon>Spermatophyta</taxon>
        <taxon>Magnoliopsida</taxon>
        <taxon>eudicotyledons</taxon>
        <taxon>Gunneridae</taxon>
        <taxon>Pentapetalae</taxon>
        <taxon>rosids</taxon>
        <taxon>malvids</taxon>
        <taxon>Malvales</taxon>
        <taxon>Malvaceae</taxon>
        <taxon>Malvoideae</taxon>
        <taxon>Hibiscus</taxon>
    </lineage>
</organism>
<dbReference type="Pfam" id="PF00197">
    <property type="entry name" value="Kunitz_legume"/>
    <property type="match status" value="1"/>
</dbReference>
<evidence type="ECO:0000313" key="3">
    <source>
        <dbReference type="Proteomes" id="UP000436088"/>
    </source>
</evidence>
<comment type="similarity">
    <text evidence="1">Belongs to the protease inhibitor I3 (leguminous Kunitz-type inhibitor) family.</text>
</comment>
<proteinExistence type="inferred from homology"/>
<dbReference type="SUPFAM" id="SSF50386">
    <property type="entry name" value="STI-like"/>
    <property type="match status" value="1"/>
</dbReference>
<evidence type="ECO:0000313" key="2">
    <source>
        <dbReference type="EMBL" id="KAE8703703.1"/>
    </source>
</evidence>
<dbReference type="PRINTS" id="PR00291">
    <property type="entry name" value="KUNITZINHBTR"/>
</dbReference>
<dbReference type="AlphaFoldDB" id="A0A6A3AIN8"/>
<sequence>MDVDGAYAFYKLAWKTKPTAHLNTQSANHENHNCFGIPSFRLLNHTIILSVWCGQRCRRCCAGYSGEEIITGVPYYVVSGIWGAGGGGLAIGREIDRKCPEIVVQRRFDRDRGNPVIFSNADDKDDVVRVSSDVKIEFVGPRDRLCLTSTVWKVQDVEESTGKRWVELGGAEGGPSCDTKESWFKIVKAAGPMYNFKYCPSVCDSSTTTCNEINRAQDIDGQTRLALTDGSGSAWPWIFIKADEANKRIRQVVHA</sequence>
<dbReference type="InterPro" id="IPR011065">
    <property type="entry name" value="Kunitz_inhibitor_STI-like_sf"/>
</dbReference>
<name>A0A6A3AIN8_HIBSY</name>
<protein>
    <submittedName>
        <fullName evidence="2">21 kDa seed protein</fullName>
    </submittedName>
</protein>
<dbReference type="Gene3D" id="2.80.10.50">
    <property type="match status" value="1"/>
</dbReference>
<gene>
    <name evidence="2" type="ORF">F3Y22_tig00110467pilonHSYRG00302</name>
</gene>